<sequence length="878" mass="99315">MKHLKSAEVRRLFLEFFKEKEHMIYPSQSLVPVNDPTLLWVNSGIATLKKYFDGTEVPENSRIVNSQKSLRTNDIENVGKTARHHTFFEMLGNFSIGDYFKEEAIKWAWEFLTDKKWIGFDAESLYVTIYPNDDEAYDIWKSIGLNDEQIVRLEGNFWEIGEGPSGPNTEIFYDRGKEYDFDTPEEEMYVGGENERYLEIWNLVFSQYNAKHGLKREEYPELPNKNIDTGMGLERLVSVIQEVPTNYDTDLFIPIIKEVENLSGKKYLEDKELDVSFKVIADHVRTVSFAISDGALPSNEGRGYIIRRLIRRSVKFARKLGLMKPFLKDLVQIVATIMHDYYPELQDKIEFIGTIIENEEIRFHETLQGGLAILNDVIENQDIKVIDGKTAFKLYDTFGFPIELTIEYAEESGLTVDEAGFKKELEKQRERARNAREDVGSMKSQNDTLMKFKDDSTFCGYDSLTMKGTIIGLFNGEETLESAKEGDKIQIVLNQTPFYAESGGQVADTGMMYHDHTTVQVKDVQKAPNGQHLHTCVVKKGQIKLNEMVTLEVDDESRKFITRNHTATHLLHKALKDVIGEHVNQAGSYVSNDRLRFDFTHFSELTTSELKRVERIVNEQIFHSLNVKAIEMSIDDAKKLGAMALFGEKYGEYVRVVSAGEFSIELCGGCHVMNTAEIGMFKIISESGIGAGTRRIEAVTSKQAYEYLETFVEKTEEIAELIKSNTMEVVNKTSTLVKANKELNKEIEALQSKMSSLKTSELVNQVEDISGYNVLRAKLKNVDMNNLRDMVDQFKQKLGSAIIVLANINDSKVNFIVGVTDDYIEKGIAAGSLIKEVAKICGGGGGGRKDLAQAGGKNPGNVDKALKYVETYLSTIKA</sequence>
<feature type="coiled-coil region" evidence="15">
    <location>
        <begin position="418"/>
        <end position="445"/>
    </location>
</feature>
<evidence type="ECO:0000256" key="8">
    <source>
        <dbReference type="ARBA" id="ARBA00022840"/>
    </source>
</evidence>
<dbReference type="FunFam" id="3.10.310.40:FF:000001">
    <property type="entry name" value="Alanine--tRNA ligase"/>
    <property type="match status" value="1"/>
</dbReference>
<dbReference type="SUPFAM" id="SSF50447">
    <property type="entry name" value="Translation proteins"/>
    <property type="match status" value="1"/>
</dbReference>
<evidence type="ECO:0000256" key="3">
    <source>
        <dbReference type="ARBA" id="ARBA00022555"/>
    </source>
</evidence>
<comment type="function">
    <text evidence="12 14">Catalyzes the attachment of alanine to tRNA(Ala) in a two-step reaction: alanine is first activated by ATP to form Ala-AMP and then transferred to the acceptor end of tRNA(Ala). Also edits incorrectly charged Ser-tRNA(Ala) and Gly-tRNA(Ala) via its editing domain.</text>
</comment>
<comment type="caution">
    <text evidence="17">The sequence shown here is derived from an EMBL/GenBank/DDBJ whole genome shotgun (WGS) entry which is preliminary data.</text>
</comment>
<dbReference type="InterPro" id="IPR012947">
    <property type="entry name" value="tRNA_SAD"/>
</dbReference>
<dbReference type="GO" id="GO:0006419">
    <property type="term" value="P:alanyl-tRNA aminoacylation"/>
    <property type="evidence" value="ECO:0007669"/>
    <property type="project" value="UniProtKB-UniRule"/>
</dbReference>
<dbReference type="InterPro" id="IPR018165">
    <property type="entry name" value="Ala-tRNA-synth_IIc_core"/>
</dbReference>
<dbReference type="GO" id="GO:0000049">
    <property type="term" value="F:tRNA binding"/>
    <property type="evidence" value="ECO:0007669"/>
    <property type="project" value="UniProtKB-KW"/>
</dbReference>
<dbReference type="Gene3D" id="3.30.54.20">
    <property type="match status" value="1"/>
</dbReference>
<dbReference type="GO" id="GO:0004813">
    <property type="term" value="F:alanine-tRNA ligase activity"/>
    <property type="evidence" value="ECO:0007669"/>
    <property type="project" value="UniProtKB-UniRule"/>
</dbReference>
<dbReference type="FunFam" id="3.30.930.10:FF:000046">
    <property type="entry name" value="Alanine--tRNA ligase"/>
    <property type="match status" value="1"/>
</dbReference>
<feature type="binding site" evidence="14">
    <location>
        <position position="667"/>
    </location>
    <ligand>
        <name>Zn(2+)</name>
        <dbReference type="ChEBI" id="CHEBI:29105"/>
    </ligand>
</feature>
<evidence type="ECO:0000256" key="1">
    <source>
        <dbReference type="ARBA" id="ARBA00008226"/>
    </source>
</evidence>
<feature type="coiled-coil region" evidence="15">
    <location>
        <begin position="733"/>
        <end position="760"/>
    </location>
</feature>
<keyword evidence="5 14" id="KW-0479">Metal-binding</keyword>
<accession>U2DZU9</accession>
<dbReference type="InterPro" id="IPR050058">
    <property type="entry name" value="Ala-tRNA_ligase"/>
</dbReference>
<evidence type="ECO:0000256" key="4">
    <source>
        <dbReference type="ARBA" id="ARBA00022598"/>
    </source>
</evidence>
<keyword evidence="4 14" id="KW-0436">Ligase</keyword>
<dbReference type="SUPFAM" id="SSF101353">
    <property type="entry name" value="Putative anticodon-binding domain of alanyl-tRNA synthetase (AlaRS)"/>
    <property type="match status" value="1"/>
</dbReference>
<evidence type="ECO:0000313" key="18">
    <source>
        <dbReference type="Proteomes" id="UP000005707"/>
    </source>
</evidence>
<keyword evidence="2 14" id="KW-0963">Cytoplasm</keyword>
<evidence type="ECO:0000256" key="6">
    <source>
        <dbReference type="ARBA" id="ARBA00022741"/>
    </source>
</evidence>
<dbReference type="PROSITE" id="PS50860">
    <property type="entry name" value="AA_TRNA_LIGASE_II_ALA"/>
    <property type="match status" value="1"/>
</dbReference>
<dbReference type="InParanoid" id="U2DZU9"/>
<dbReference type="Gene3D" id="3.30.980.10">
    <property type="entry name" value="Threonyl-trna Synthetase, Chain A, domain 2"/>
    <property type="match status" value="1"/>
</dbReference>
<evidence type="ECO:0000256" key="15">
    <source>
        <dbReference type="SAM" id="Coils"/>
    </source>
</evidence>
<keyword evidence="3 14" id="KW-0820">tRNA-binding</keyword>
<comment type="domain">
    <text evidence="14">Consists of three domains; the N-terminal catalytic domain, the editing domain and the C-terminal C-Ala domain. The editing domain removes incorrectly charged amino acids, while the C-Ala domain, along with tRNA(Ala), serves as a bridge to cooperatively bring together the editing and aminoacylation centers thus stimulating deacylation of misacylated tRNAs.</text>
</comment>
<evidence type="ECO:0000313" key="17">
    <source>
        <dbReference type="EMBL" id="ERJ13712.1"/>
    </source>
</evidence>
<dbReference type="InterPro" id="IPR018163">
    <property type="entry name" value="Thr/Ala-tRNA-synth_IIc_edit"/>
</dbReference>
<organism evidence="17 18">
    <name type="scientific">Haloplasma contractile SSD-17B</name>
    <dbReference type="NCBI Taxonomy" id="1033810"/>
    <lineage>
        <taxon>Bacteria</taxon>
        <taxon>Bacillati</taxon>
        <taxon>Mycoplasmatota</taxon>
        <taxon>Mollicutes</taxon>
        <taxon>Haloplasmatales</taxon>
        <taxon>Haloplasmataceae</taxon>
        <taxon>Haloplasma</taxon>
    </lineage>
</organism>
<dbReference type="FunFam" id="2.40.30.130:FF:000001">
    <property type="entry name" value="Alanine--tRNA ligase"/>
    <property type="match status" value="1"/>
</dbReference>
<comment type="subcellular location">
    <subcellularLocation>
        <location evidence="14">Cytoplasm</location>
    </subcellularLocation>
</comment>
<evidence type="ECO:0000256" key="12">
    <source>
        <dbReference type="ARBA" id="ARBA00024779"/>
    </source>
</evidence>
<dbReference type="STRING" id="1033810.HLPCO_000378"/>
<dbReference type="InterPro" id="IPR023033">
    <property type="entry name" value="Ala_tRNA_ligase_euk/bac"/>
</dbReference>
<dbReference type="InterPro" id="IPR009000">
    <property type="entry name" value="Transl_B-barrel_sf"/>
</dbReference>
<dbReference type="GO" id="GO:0008270">
    <property type="term" value="F:zinc ion binding"/>
    <property type="evidence" value="ECO:0007669"/>
    <property type="project" value="UniProtKB-UniRule"/>
</dbReference>
<dbReference type="InterPro" id="IPR045864">
    <property type="entry name" value="aa-tRNA-synth_II/BPL/LPL"/>
</dbReference>
<comment type="cofactor">
    <cofactor evidence="14">
        <name>Zn(2+)</name>
        <dbReference type="ChEBI" id="CHEBI:29105"/>
    </cofactor>
    <text evidence="14">Binds 1 zinc ion per subunit.</text>
</comment>
<dbReference type="Gene3D" id="3.30.930.10">
    <property type="entry name" value="Bira Bifunctional Protein, Domain 2"/>
    <property type="match status" value="1"/>
</dbReference>
<evidence type="ECO:0000256" key="10">
    <source>
        <dbReference type="ARBA" id="ARBA00022917"/>
    </source>
</evidence>
<keyword evidence="8 14" id="KW-0067">ATP-binding</keyword>
<reference evidence="17 18" key="1">
    <citation type="journal article" date="2011" name="J. Bacteriol.">
        <title>Genome sequence of Haloplasma contractile, an unusual contractile bacterium from a deep-sea anoxic brine lake.</title>
        <authorList>
            <person name="Antunes A."/>
            <person name="Alam I."/>
            <person name="El Dorry H."/>
            <person name="Siam R."/>
            <person name="Robertson A."/>
            <person name="Bajic V.B."/>
            <person name="Stingl U."/>
        </authorList>
    </citation>
    <scope>NUCLEOTIDE SEQUENCE [LARGE SCALE GENOMIC DNA]</scope>
    <source>
        <strain evidence="17 18">SSD-17B</strain>
    </source>
</reference>
<evidence type="ECO:0000256" key="14">
    <source>
        <dbReference type="HAMAP-Rule" id="MF_00036"/>
    </source>
</evidence>
<proteinExistence type="inferred from homology"/>
<dbReference type="Gene3D" id="3.10.310.40">
    <property type="match status" value="1"/>
</dbReference>
<dbReference type="GO" id="GO:0005524">
    <property type="term" value="F:ATP binding"/>
    <property type="evidence" value="ECO:0007669"/>
    <property type="project" value="UniProtKB-UniRule"/>
</dbReference>
<dbReference type="PANTHER" id="PTHR11777:SF9">
    <property type="entry name" value="ALANINE--TRNA LIGASE, CYTOPLASMIC"/>
    <property type="match status" value="1"/>
</dbReference>
<dbReference type="Pfam" id="PF07973">
    <property type="entry name" value="tRNA_SAD"/>
    <property type="match status" value="1"/>
</dbReference>
<dbReference type="FunCoup" id="U2DZU9">
    <property type="interactions" value="450"/>
</dbReference>
<dbReference type="FunFam" id="3.30.980.10:FF:000004">
    <property type="entry name" value="Alanine--tRNA ligase, cytoplasmic"/>
    <property type="match status" value="1"/>
</dbReference>
<keyword evidence="9 14" id="KW-0694">RNA-binding</keyword>
<dbReference type="FunFam" id="3.30.54.20:FF:000001">
    <property type="entry name" value="Alanine--tRNA ligase"/>
    <property type="match status" value="1"/>
</dbReference>
<feature type="binding site" evidence="14">
    <location>
        <position position="569"/>
    </location>
    <ligand>
        <name>Zn(2+)</name>
        <dbReference type="ChEBI" id="CHEBI:29105"/>
    </ligand>
</feature>
<dbReference type="SMART" id="SM00863">
    <property type="entry name" value="tRNA_SAD"/>
    <property type="match status" value="1"/>
</dbReference>
<dbReference type="NCBIfam" id="TIGR00344">
    <property type="entry name" value="alaS"/>
    <property type="match status" value="1"/>
</dbReference>
<keyword evidence="18" id="KW-1185">Reference proteome</keyword>
<dbReference type="eggNOG" id="COG0013">
    <property type="taxonomic scope" value="Bacteria"/>
</dbReference>
<comment type="similarity">
    <text evidence="1 14">Belongs to the class-II aminoacyl-tRNA synthetase family.</text>
</comment>
<evidence type="ECO:0000256" key="5">
    <source>
        <dbReference type="ARBA" id="ARBA00022723"/>
    </source>
</evidence>
<dbReference type="InterPro" id="IPR018164">
    <property type="entry name" value="Ala-tRNA-synth_IIc_N"/>
</dbReference>
<keyword evidence="7 14" id="KW-0862">Zinc</keyword>
<dbReference type="InterPro" id="IPR003156">
    <property type="entry name" value="DHHA1_dom"/>
</dbReference>
<dbReference type="Gene3D" id="2.40.30.130">
    <property type="match status" value="1"/>
</dbReference>
<dbReference type="HAMAP" id="MF_00036_B">
    <property type="entry name" value="Ala_tRNA_synth_B"/>
    <property type="match status" value="1"/>
</dbReference>
<evidence type="ECO:0000259" key="16">
    <source>
        <dbReference type="PROSITE" id="PS50860"/>
    </source>
</evidence>
<feature type="binding site" evidence="14">
    <location>
        <position position="565"/>
    </location>
    <ligand>
        <name>Zn(2+)</name>
        <dbReference type="ChEBI" id="CHEBI:29105"/>
    </ligand>
</feature>
<keyword evidence="15" id="KW-0175">Coiled coil</keyword>
<dbReference type="GO" id="GO:0002161">
    <property type="term" value="F:aminoacyl-tRNA deacylase activity"/>
    <property type="evidence" value="ECO:0007669"/>
    <property type="project" value="TreeGrafter"/>
</dbReference>
<dbReference type="InterPro" id="IPR002318">
    <property type="entry name" value="Ala-tRNA-lgiase_IIc"/>
</dbReference>
<feature type="domain" description="Alanyl-transfer RNA synthetases family profile" evidence="16">
    <location>
        <begin position="4"/>
        <end position="710"/>
    </location>
</feature>
<dbReference type="AlphaFoldDB" id="U2DZU9"/>
<gene>
    <name evidence="14 17" type="primary">alaS</name>
    <name evidence="17" type="ORF">HLPCO_000378</name>
</gene>
<dbReference type="Proteomes" id="UP000005707">
    <property type="component" value="Unassembled WGS sequence"/>
</dbReference>
<keyword evidence="6 14" id="KW-0547">Nucleotide-binding</keyword>
<dbReference type="RefSeq" id="WP_008826183.1">
    <property type="nucleotide sequence ID" value="NZ_AFNU02000001.1"/>
</dbReference>
<dbReference type="CDD" id="cd00673">
    <property type="entry name" value="AlaRS_core"/>
    <property type="match status" value="1"/>
</dbReference>
<dbReference type="Pfam" id="PF01411">
    <property type="entry name" value="tRNA-synt_2c"/>
    <property type="match status" value="1"/>
</dbReference>
<dbReference type="EMBL" id="AFNU02000001">
    <property type="protein sequence ID" value="ERJ13712.1"/>
    <property type="molecule type" value="Genomic_DNA"/>
</dbReference>
<dbReference type="OrthoDB" id="9803884at2"/>
<evidence type="ECO:0000256" key="7">
    <source>
        <dbReference type="ARBA" id="ARBA00022833"/>
    </source>
</evidence>
<evidence type="ECO:0000256" key="2">
    <source>
        <dbReference type="ARBA" id="ARBA00022490"/>
    </source>
</evidence>
<dbReference type="PRINTS" id="PR00980">
    <property type="entry name" value="TRNASYNTHALA"/>
</dbReference>
<reference evidence="17 18" key="2">
    <citation type="journal article" date="2013" name="PLoS ONE">
        <title>INDIGO - INtegrated Data Warehouse of MIcrobial GenOmes with Examples from the Red Sea Extremophiles.</title>
        <authorList>
            <person name="Alam I."/>
            <person name="Antunes A."/>
            <person name="Kamau A.A."/>
            <person name="Ba Alawi W."/>
            <person name="Kalkatawi M."/>
            <person name="Stingl U."/>
            <person name="Bajic V.B."/>
        </authorList>
    </citation>
    <scope>NUCLEOTIDE SEQUENCE [LARGE SCALE GENOMIC DNA]</scope>
    <source>
        <strain evidence="17 18">SSD-17B</strain>
    </source>
</reference>
<dbReference type="GO" id="GO:0005829">
    <property type="term" value="C:cytosol"/>
    <property type="evidence" value="ECO:0007669"/>
    <property type="project" value="TreeGrafter"/>
</dbReference>
<evidence type="ECO:0000256" key="9">
    <source>
        <dbReference type="ARBA" id="ARBA00022884"/>
    </source>
</evidence>
<feature type="binding site" evidence="14">
    <location>
        <position position="671"/>
    </location>
    <ligand>
        <name>Zn(2+)</name>
        <dbReference type="ChEBI" id="CHEBI:29105"/>
    </ligand>
</feature>
<dbReference type="Pfam" id="PF02272">
    <property type="entry name" value="DHHA1"/>
    <property type="match status" value="1"/>
</dbReference>
<evidence type="ECO:0000256" key="13">
    <source>
        <dbReference type="ARBA" id="ARBA00048300"/>
    </source>
</evidence>
<dbReference type="SUPFAM" id="SSF55681">
    <property type="entry name" value="Class II aaRS and biotin synthetases"/>
    <property type="match status" value="1"/>
</dbReference>
<keyword evidence="11 14" id="KW-0030">Aminoacyl-tRNA synthetase</keyword>
<protein>
    <recommendedName>
        <fullName evidence="14">Alanine--tRNA ligase</fullName>
        <ecNumber evidence="14">6.1.1.7</ecNumber>
    </recommendedName>
    <alternativeName>
        <fullName evidence="14">Alanyl-tRNA synthetase</fullName>
        <shortName evidence="14">AlaRS</shortName>
    </alternativeName>
</protein>
<keyword evidence="10 14" id="KW-0648">Protein biosynthesis</keyword>
<dbReference type="InterPro" id="IPR018162">
    <property type="entry name" value="Ala-tRNA-ligase_IIc_anticod-bd"/>
</dbReference>
<dbReference type="SUPFAM" id="SSF55186">
    <property type="entry name" value="ThrRS/AlaRS common domain"/>
    <property type="match status" value="1"/>
</dbReference>
<dbReference type="PANTHER" id="PTHR11777">
    <property type="entry name" value="ALANYL-TRNA SYNTHETASE"/>
    <property type="match status" value="1"/>
</dbReference>
<name>U2DZU9_9MOLU</name>
<comment type="catalytic activity">
    <reaction evidence="13 14">
        <text>tRNA(Ala) + L-alanine + ATP = L-alanyl-tRNA(Ala) + AMP + diphosphate</text>
        <dbReference type="Rhea" id="RHEA:12540"/>
        <dbReference type="Rhea" id="RHEA-COMP:9657"/>
        <dbReference type="Rhea" id="RHEA-COMP:9923"/>
        <dbReference type="ChEBI" id="CHEBI:30616"/>
        <dbReference type="ChEBI" id="CHEBI:33019"/>
        <dbReference type="ChEBI" id="CHEBI:57972"/>
        <dbReference type="ChEBI" id="CHEBI:78442"/>
        <dbReference type="ChEBI" id="CHEBI:78497"/>
        <dbReference type="ChEBI" id="CHEBI:456215"/>
        <dbReference type="EC" id="6.1.1.7"/>
    </reaction>
</comment>
<evidence type="ECO:0000256" key="11">
    <source>
        <dbReference type="ARBA" id="ARBA00023146"/>
    </source>
</evidence>
<dbReference type="EC" id="6.1.1.7" evidence="14"/>